<evidence type="ECO:0008006" key="4">
    <source>
        <dbReference type="Google" id="ProtNLM"/>
    </source>
</evidence>
<dbReference type="AlphaFoldDB" id="A0A1X9NCM0"/>
<proteinExistence type="predicted"/>
<protein>
    <recommendedName>
        <fullName evidence="4">DUF2069 domain-containing protein</fullName>
    </recommendedName>
</protein>
<keyword evidence="1" id="KW-1133">Transmembrane helix</keyword>
<name>A0A1X9NCM0_9GAMM</name>
<dbReference type="RefSeq" id="WP_085759067.1">
    <property type="nucleotide sequence ID" value="NZ_CP019343.1"/>
</dbReference>
<feature type="transmembrane region" description="Helical" evidence="1">
    <location>
        <begin position="43"/>
        <end position="61"/>
    </location>
</feature>
<keyword evidence="3" id="KW-1185">Reference proteome</keyword>
<evidence type="ECO:0000256" key="1">
    <source>
        <dbReference type="SAM" id="Phobius"/>
    </source>
</evidence>
<dbReference type="KEGG" id="osg:BST96_12710"/>
<organism evidence="2 3">
    <name type="scientific">Oceanicoccus sagamiensis</name>
    <dbReference type="NCBI Taxonomy" id="716816"/>
    <lineage>
        <taxon>Bacteria</taxon>
        <taxon>Pseudomonadati</taxon>
        <taxon>Pseudomonadota</taxon>
        <taxon>Gammaproteobacteria</taxon>
        <taxon>Cellvibrionales</taxon>
        <taxon>Spongiibacteraceae</taxon>
        <taxon>Oceanicoccus</taxon>
    </lineage>
</organism>
<sequence>MPKDYKTLAKRSWQITQVSYWLLVFVLVLNTVVLPSCNRDSNAVILGVQLFLLLVFLPGMLKQNIRSYIWLTLVLLGFFMAAVSTAFACTSVFTVAEVLLIVSLFTAAMLYIRWRSRELKQAVTELEK</sequence>
<gene>
    <name evidence="2" type="ORF">BST96_12710</name>
</gene>
<keyword evidence="1" id="KW-0812">Transmembrane</keyword>
<dbReference type="Proteomes" id="UP000193450">
    <property type="component" value="Chromosome"/>
</dbReference>
<evidence type="ECO:0000313" key="2">
    <source>
        <dbReference type="EMBL" id="ARN74901.1"/>
    </source>
</evidence>
<feature type="transmembrane region" description="Helical" evidence="1">
    <location>
        <begin position="20"/>
        <end position="37"/>
    </location>
</feature>
<feature type="transmembrane region" description="Helical" evidence="1">
    <location>
        <begin position="68"/>
        <end position="87"/>
    </location>
</feature>
<dbReference type="EMBL" id="CP019343">
    <property type="protein sequence ID" value="ARN74901.1"/>
    <property type="molecule type" value="Genomic_DNA"/>
</dbReference>
<dbReference type="STRING" id="716816.BST96_12710"/>
<accession>A0A1X9NCM0</accession>
<dbReference type="Pfam" id="PF09842">
    <property type="entry name" value="DUF2069"/>
    <property type="match status" value="1"/>
</dbReference>
<evidence type="ECO:0000313" key="3">
    <source>
        <dbReference type="Proteomes" id="UP000193450"/>
    </source>
</evidence>
<dbReference type="OrthoDB" id="5738125at2"/>
<keyword evidence="1" id="KW-0472">Membrane</keyword>
<feature type="transmembrane region" description="Helical" evidence="1">
    <location>
        <begin position="93"/>
        <end position="112"/>
    </location>
</feature>
<reference evidence="2 3" key="1">
    <citation type="submission" date="2016-11" db="EMBL/GenBank/DDBJ databases">
        <title>Trade-off between light-utilization and light-protection in marine flavobacteria.</title>
        <authorList>
            <person name="Kumagai Y."/>
        </authorList>
    </citation>
    <scope>NUCLEOTIDE SEQUENCE [LARGE SCALE GENOMIC DNA]</scope>
    <source>
        <strain evidence="2 3">NBRC 107125</strain>
    </source>
</reference>
<dbReference type="InterPro" id="IPR018643">
    <property type="entry name" value="DUF2069_membrane"/>
</dbReference>